<dbReference type="EMBL" id="GL379795">
    <property type="protein sequence ID" value="EGT59502.1"/>
    <property type="molecule type" value="Genomic_DNA"/>
</dbReference>
<proteinExistence type="predicted"/>
<evidence type="ECO:0000313" key="4">
    <source>
        <dbReference type="Proteomes" id="UP000008068"/>
    </source>
</evidence>
<dbReference type="OrthoDB" id="5837878at2759"/>
<dbReference type="eggNOG" id="ENOG502TI16">
    <property type="taxonomic scope" value="Eukaryota"/>
</dbReference>
<dbReference type="SUPFAM" id="SSF55797">
    <property type="entry name" value="PR-1-like"/>
    <property type="match status" value="1"/>
</dbReference>
<dbReference type="InterPro" id="IPR035940">
    <property type="entry name" value="CAP_sf"/>
</dbReference>
<evidence type="ECO:0000256" key="1">
    <source>
        <dbReference type="SAM" id="SignalP"/>
    </source>
</evidence>
<reference evidence="4" key="1">
    <citation type="submission" date="2011-07" db="EMBL/GenBank/DDBJ databases">
        <authorList>
            <consortium name="Caenorhabditis brenneri Sequencing and Analysis Consortium"/>
            <person name="Wilson R.K."/>
        </authorList>
    </citation>
    <scope>NUCLEOTIDE SEQUENCE [LARGE SCALE GENOMIC DNA]</scope>
    <source>
        <strain evidence="4">PB2801</strain>
    </source>
</reference>
<dbReference type="Gene3D" id="3.40.33.10">
    <property type="entry name" value="CAP"/>
    <property type="match status" value="1"/>
</dbReference>
<protein>
    <recommendedName>
        <fullName evidence="2">SCP domain-containing protein</fullName>
    </recommendedName>
</protein>
<keyword evidence="4" id="KW-1185">Reference proteome</keyword>
<feature type="domain" description="SCP" evidence="2">
    <location>
        <begin position="64"/>
        <end position="153"/>
    </location>
</feature>
<feature type="signal peptide" evidence="1">
    <location>
        <begin position="1"/>
        <end position="17"/>
    </location>
</feature>
<gene>
    <name evidence="3" type="ORF">CAEBREN_24164</name>
</gene>
<accession>G0MHN8</accession>
<keyword evidence="1" id="KW-0732">Signal</keyword>
<dbReference type="HOGENOM" id="CLU_1887627_0_0_1"/>
<dbReference type="InParanoid" id="G0MHN8"/>
<organism evidence="4">
    <name type="scientific">Caenorhabditis brenneri</name>
    <name type="common">Nematode worm</name>
    <dbReference type="NCBI Taxonomy" id="135651"/>
    <lineage>
        <taxon>Eukaryota</taxon>
        <taxon>Metazoa</taxon>
        <taxon>Ecdysozoa</taxon>
        <taxon>Nematoda</taxon>
        <taxon>Chromadorea</taxon>
        <taxon>Rhabditida</taxon>
        <taxon>Rhabditina</taxon>
        <taxon>Rhabditomorpha</taxon>
        <taxon>Rhabditoidea</taxon>
        <taxon>Rhabditidae</taxon>
        <taxon>Peloderinae</taxon>
        <taxon>Caenorhabditis</taxon>
    </lineage>
</organism>
<sequence>MKQVLVLFLVHFVVVQSQVHIANDNHFLEKQRLKRAAETITTCANGMTTATRNIFLQSVAKGNTWDCALETKAQAVIKQCLTDNGGVTSGTLKLSFPVTGNTTPEAIIQQFQAALQLASSNSNSNSVSKSQGTESIGCSYAKCEQRVDIMCLYSRSSTVPPLP</sequence>
<dbReference type="InterPro" id="IPR014044">
    <property type="entry name" value="CAP_dom"/>
</dbReference>
<dbReference type="Pfam" id="PF00188">
    <property type="entry name" value="CAP"/>
    <property type="match status" value="1"/>
</dbReference>
<name>G0MHN8_CAEBE</name>
<feature type="chain" id="PRO_5003404063" description="SCP domain-containing protein" evidence="1">
    <location>
        <begin position="18"/>
        <end position="163"/>
    </location>
</feature>
<dbReference type="Proteomes" id="UP000008068">
    <property type="component" value="Unassembled WGS sequence"/>
</dbReference>
<dbReference type="FunCoup" id="G0MHN8">
    <property type="interactions" value="1899"/>
</dbReference>
<dbReference type="OMA" id="VAKGNTW"/>
<dbReference type="AlphaFoldDB" id="G0MHN8"/>
<evidence type="ECO:0000313" key="3">
    <source>
        <dbReference type="EMBL" id="EGT59502.1"/>
    </source>
</evidence>
<evidence type="ECO:0000259" key="2">
    <source>
        <dbReference type="Pfam" id="PF00188"/>
    </source>
</evidence>